<evidence type="ECO:0000313" key="4">
    <source>
        <dbReference type="Proteomes" id="UP000194933"/>
    </source>
</evidence>
<dbReference type="AlphaFoldDB" id="A0A2C9XQ99"/>
<sequence length="463" mass="52504">MKSSIQLDKFSAPKIFPDVAPVRLTDETLHHRREKIIQKMRAAQYDTLIIYADKEHGSNFEYLTGFIPRFEEGLLVIEDTGECTMILGNENLKMNAHSRIQATLIHYPAFSLPNQPMTNNRSLIDIFETLGLRNKEKIGVIGWKLFTTEIEDPSQIFDLPYFIIDALKKTISDKTILLNATHLMVGEYGVRRQNNGNEIAHYEYGANLASSCMLQALDAIEVGEKESTIGQLLNAQGQANTVITIAATGKRFEYANLYPTDKTIQLGDPMSLTTGFKGGLSSRTGFVIEEESQLPKEQKDYLERIAKPYFRAVVSWLETIRIGMMGMEMVQLIESVLPKETYHWHLNPGHLTADEEWLASPIYSNSTEKVTSGMIFQLDIIPSVPGYTGVSAEECVAIADETLRNELAKDYPELWQRIVIRRRYLIEVLNIQINEELLPLSNTVAYLRPFFLAKSQALRVCKE</sequence>
<dbReference type="STRING" id="1987383.A5844_000615"/>
<dbReference type="InterPro" id="IPR000994">
    <property type="entry name" value="Pept_M24"/>
</dbReference>
<dbReference type="Proteomes" id="UP000194933">
    <property type="component" value="Unassembled WGS sequence"/>
</dbReference>
<proteinExistence type="predicted"/>
<keyword evidence="4" id="KW-1185">Reference proteome</keyword>
<dbReference type="Pfam" id="PF00557">
    <property type="entry name" value="Peptidase_M24"/>
    <property type="match status" value="1"/>
</dbReference>
<dbReference type="EMBL" id="NGMO01000001">
    <property type="protein sequence ID" value="OTP12382.1"/>
    <property type="molecule type" value="Genomic_DNA"/>
</dbReference>
<dbReference type="CDD" id="cd01066">
    <property type="entry name" value="APP_MetAP"/>
    <property type="match status" value="1"/>
</dbReference>
<dbReference type="SUPFAM" id="SSF53092">
    <property type="entry name" value="Creatinase/prolidase N-terminal domain"/>
    <property type="match status" value="1"/>
</dbReference>
<dbReference type="RefSeq" id="WP_373419201.1">
    <property type="nucleotide sequence ID" value="NZ_NGMO01000001.1"/>
</dbReference>
<dbReference type="SUPFAM" id="SSF55920">
    <property type="entry name" value="Creatinase/aminopeptidase"/>
    <property type="match status" value="1"/>
</dbReference>
<dbReference type="Gene3D" id="3.40.350.10">
    <property type="entry name" value="Creatinase/prolidase N-terminal domain"/>
    <property type="match status" value="1"/>
</dbReference>
<comment type="caution">
    <text evidence="3">The sequence shown here is derived from an EMBL/GenBank/DDBJ whole genome shotgun (WGS) entry which is preliminary data.</text>
</comment>
<evidence type="ECO:0000259" key="2">
    <source>
        <dbReference type="Pfam" id="PF01321"/>
    </source>
</evidence>
<dbReference type="InterPro" id="IPR029149">
    <property type="entry name" value="Creatin/AminoP/Spt16_N"/>
</dbReference>
<name>A0A2C9XQ99_9ENTE</name>
<gene>
    <name evidence="3" type="ORF">A5844_000615</name>
</gene>
<evidence type="ECO:0000313" key="3">
    <source>
        <dbReference type="EMBL" id="OTP12382.1"/>
    </source>
</evidence>
<feature type="domain" description="Peptidase M24" evidence="1">
    <location>
        <begin position="205"/>
        <end position="398"/>
    </location>
</feature>
<dbReference type="Gene3D" id="3.90.230.10">
    <property type="entry name" value="Creatinase/methionine aminopeptidase superfamily"/>
    <property type="match status" value="1"/>
</dbReference>
<evidence type="ECO:0008006" key="5">
    <source>
        <dbReference type="Google" id="ProtNLM"/>
    </source>
</evidence>
<feature type="domain" description="Creatinase N-terminal" evidence="2">
    <location>
        <begin position="32"/>
        <end position="139"/>
    </location>
</feature>
<dbReference type="Pfam" id="PF01321">
    <property type="entry name" value="Creatinase_N"/>
    <property type="match status" value="1"/>
</dbReference>
<dbReference type="InterPro" id="IPR000587">
    <property type="entry name" value="Creatinase_N"/>
</dbReference>
<dbReference type="InterPro" id="IPR036005">
    <property type="entry name" value="Creatinase/aminopeptidase-like"/>
</dbReference>
<organism evidence="3 4">
    <name type="scientific">Candidatus Enterococcus wittei</name>
    <dbReference type="NCBI Taxonomy" id="1987383"/>
    <lineage>
        <taxon>Bacteria</taxon>
        <taxon>Bacillati</taxon>
        <taxon>Bacillota</taxon>
        <taxon>Bacilli</taxon>
        <taxon>Lactobacillales</taxon>
        <taxon>Enterococcaceae</taxon>
        <taxon>Enterococcus</taxon>
    </lineage>
</organism>
<protein>
    <recommendedName>
        <fullName evidence="5">Peptidase M24 domain-containing protein</fullName>
    </recommendedName>
</protein>
<evidence type="ECO:0000259" key="1">
    <source>
        <dbReference type="Pfam" id="PF00557"/>
    </source>
</evidence>
<accession>A0A2C9XQ99</accession>
<reference evidence="3 4" key="1">
    <citation type="submission" date="2017-05" db="EMBL/GenBank/DDBJ databases">
        <title>The Genome Sequence of Enterococcus sp. 10A9_DIV0425.</title>
        <authorList>
            <consortium name="The Broad Institute Genomics Platform"/>
            <consortium name="The Broad Institute Genomic Center for Infectious Diseases"/>
            <person name="Earl A."/>
            <person name="Manson A."/>
            <person name="Schwartman J."/>
            <person name="Gilmore M."/>
            <person name="Abouelleil A."/>
            <person name="Cao P."/>
            <person name="Chapman S."/>
            <person name="Cusick C."/>
            <person name="Shea T."/>
            <person name="Young S."/>
            <person name="Neafsey D."/>
            <person name="Nusbaum C."/>
            <person name="Birren B."/>
        </authorList>
    </citation>
    <scope>NUCLEOTIDE SEQUENCE [LARGE SCALE GENOMIC DNA]</scope>
    <source>
        <strain evidence="3 4">10A9_DIV0425</strain>
    </source>
</reference>